<name>A0ACC3Z883_COLTU</name>
<dbReference type="EMBL" id="VUJX02000002">
    <property type="protein sequence ID" value="KAL0940306.1"/>
    <property type="molecule type" value="Genomic_DNA"/>
</dbReference>
<reference evidence="1 2" key="1">
    <citation type="journal article" date="2020" name="Phytopathology">
        <title>Genome Sequence Resources of Colletotrichum truncatum, C. plurivorum, C. musicola, and C. sojae: Four Species Pathogenic to Soybean (Glycine max).</title>
        <authorList>
            <person name="Rogerio F."/>
            <person name="Boufleur T.R."/>
            <person name="Ciampi-Guillardi M."/>
            <person name="Sukno S.A."/>
            <person name="Thon M.R."/>
            <person name="Massola Junior N.S."/>
            <person name="Baroncelli R."/>
        </authorList>
    </citation>
    <scope>NUCLEOTIDE SEQUENCE [LARGE SCALE GENOMIC DNA]</scope>
    <source>
        <strain evidence="1 2">CMES1059</strain>
    </source>
</reference>
<evidence type="ECO:0000313" key="2">
    <source>
        <dbReference type="Proteomes" id="UP000805649"/>
    </source>
</evidence>
<protein>
    <submittedName>
        <fullName evidence="1">Uncharacterized protein</fullName>
    </submittedName>
</protein>
<dbReference type="Proteomes" id="UP000805649">
    <property type="component" value="Unassembled WGS sequence"/>
</dbReference>
<proteinExistence type="predicted"/>
<organism evidence="1 2">
    <name type="scientific">Colletotrichum truncatum</name>
    <name type="common">Anthracnose fungus</name>
    <name type="synonym">Colletotrichum capsici</name>
    <dbReference type="NCBI Taxonomy" id="5467"/>
    <lineage>
        <taxon>Eukaryota</taxon>
        <taxon>Fungi</taxon>
        <taxon>Dikarya</taxon>
        <taxon>Ascomycota</taxon>
        <taxon>Pezizomycotina</taxon>
        <taxon>Sordariomycetes</taxon>
        <taxon>Hypocreomycetidae</taxon>
        <taxon>Glomerellales</taxon>
        <taxon>Glomerellaceae</taxon>
        <taxon>Colletotrichum</taxon>
        <taxon>Colletotrichum truncatum species complex</taxon>
    </lineage>
</organism>
<comment type="caution">
    <text evidence="1">The sequence shown here is derived from an EMBL/GenBank/DDBJ whole genome shotgun (WGS) entry which is preliminary data.</text>
</comment>
<evidence type="ECO:0000313" key="1">
    <source>
        <dbReference type="EMBL" id="KAL0940306.1"/>
    </source>
</evidence>
<keyword evidence="2" id="KW-1185">Reference proteome</keyword>
<sequence>MRSTKPYALLALAGLGSSQLIELSNCPILGPAYPALKDLRKSRVIRDTGDSFTKIIEEAVATGETEWGLIGTANTSFSLSVFSADSDDYLFEYHHRGTELDGSLTGDVLNADTLYRIGSVSKLFTVYTLLIKLDPSYWSQPITNFIPELADAPTNNGARQVQWSDVTLGALMSHMGGLARNNGFTDISGVPGVESIGLPRLDDSSITKCGLPGKPACTREESIRLLLQQNPATGTWTTPVYSNEAFQLLGWAYENITGETMEQGFNSAIVKPLGLSRTFWNPPENDPNANVVDPEPSLESLLVGYKFEEGLGSYTPTGGIYASPGDLSTIGRSILRSSLLSEAQTREWLKPVTFTASTHTAIGKAWEISRMEVPVTPGSDRTRLVDLYAKSGGISSYLTYLILSPDHRLGVTINIASKNAFGGAASDPSFGTLTNLLLDKWIPAAEDASREAAGNNLAGTYISDDGTDSVIELALVPGRLGLAVQKLLYNGTDFLTNVGGTLGFQGADLQYVGLRDDKDVVFQAIFSSPLPKVPRRPSPLNPECSGVWSARGFFTYGNVMLDEVIISVDKEDKGIAVELPALRTKFVKKVESDDRQQFVFGPH</sequence>
<accession>A0ACC3Z883</accession>
<gene>
    <name evidence="1" type="ORF">CTRU02_203069</name>
</gene>